<feature type="transmembrane region" description="Helical" evidence="10">
    <location>
        <begin position="12"/>
        <end position="32"/>
    </location>
</feature>
<keyword evidence="8 10" id="KW-1133">Transmembrane helix</keyword>
<accession>A0A7Y9TLU5</accession>
<protein>
    <recommendedName>
        <fullName evidence="3">histidine kinase</fullName>
        <ecNumber evidence="3">2.7.13.3</ecNumber>
    </recommendedName>
</protein>
<feature type="transmembrane region" description="Helical" evidence="10">
    <location>
        <begin position="157"/>
        <end position="183"/>
    </location>
</feature>
<evidence type="ECO:0000313" key="13">
    <source>
        <dbReference type="Proteomes" id="UP000589520"/>
    </source>
</evidence>
<dbReference type="PRINTS" id="PR00344">
    <property type="entry name" value="BCTRLSENSOR"/>
</dbReference>
<evidence type="ECO:0000256" key="2">
    <source>
        <dbReference type="ARBA" id="ARBA00004370"/>
    </source>
</evidence>
<keyword evidence="5" id="KW-0808">Transferase</keyword>
<dbReference type="Proteomes" id="UP000589520">
    <property type="component" value="Unassembled WGS sequence"/>
</dbReference>
<dbReference type="PROSITE" id="PS50109">
    <property type="entry name" value="HIS_KIN"/>
    <property type="match status" value="1"/>
</dbReference>
<evidence type="ECO:0000256" key="9">
    <source>
        <dbReference type="ARBA" id="ARBA00023136"/>
    </source>
</evidence>
<dbReference type="Gene3D" id="3.30.565.10">
    <property type="entry name" value="Histidine kinase-like ATPase, C-terminal domain"/>
    <property type="match status" value="1"/>
</dbReference>
<evidence type="ECO:0000259" key="11">
    <source>
        <dbReference type="PROSITE" id="PS50109"/>
    </source>
</evidence>
<comment type="catalytic activity">
    <reaction evidence="1">
        <text>ATP + protein L-histidine = ADP + protein N-phospho-L-histidine.</text>
        <dbReference type="EC" id="2.7.13.3"/>
    </reaction>
</comment>
<dbReference type="EMBL" id="JACCCW010000002">
    <property type="protein sequence ID" value="NYF80472.1"/>
    <property type="molecule type" value="Genomic_DNA"/>
</dbReference>
<evidence type="ECO:0000313" key="12">
    <source>
        <dbReference type="EMBL" id="NYF80472.1"/>
    </source>
</evidence>
<feature type="domain" description="Histidine kinase" evidence="11">
    <location>
        <begin position="246"/>
        <end position="462"/>
    </location>
</feature>
<evidence type="ECO:0000256" key="3">
    <source>
        <dbReference type="ARBA" id="ARBA00012438"/>
    </source>
</evidence>
<keyword evidence="4" id="KW-0597">Phosphoprotein</keyword>
<reference evidence="12 13" key="1">
    <citation type="submission" date="2020-07" db="EMBL/GenBank/DDBJ databases">
        <title>Genomic Encyclopedia of Type Strains, Phase IV (KMG-V): Genome sequencing to study the core and pangenomes of soil and plant-associated prokaryotes.</title>
        <authorList>
            <person name="Whitman W."/>
        </authorList>
    </citation>
    <scope>NUCLEOTIDE SEQUENCE [LARGE SCALE GENOMIC DNA]</scope>
    <source>
        <strain evidence="12 13">X4EP2</strain>
    </source>
</reference>
<comment type="caution">
    <text evidence="12">The sequence shown here is derived from an EMBL/GenBank/DDBJ whole genome shotgun (WGS) entry which is preliminary data.</text>
</comment>
<dbReference type="GO" id="GO:0000155">
    <property type="term" value="F:phosphorelay sensor kinase activity"/>
    <property type="evidence" value="ECO:0007669"/>
    <property type="project" value="InterPro"/>
</dbReference>
<dbReference type="SUPFAM" id="SSF55874">
    <property type="entry name" value="ATPase domain of HSP90 chaperone/DNA topoisomerase II/histidine kinase"/>
    <property type="match status" value="1"/>
</dbReference>
<keyword evidence="9 10" id="KW-0472">Membrane</keyword>
<dbReference type="Pfam" id="PF00512">
    <property type="entry name" value="HisKA"/>
    <property type="match status" value="1"/>
</dbReference>
<dbReference type="Gene3D" id="1.10.287.130">
    <property type="match status" value="1"/>
</dbReference>
<keyword evidence="7 12" id="KW-0418">Kinase</keyword>
<dbReference type="Pfam" id="PF02518">
    <property type="entry name" value="HATPase_c"/>
    <property type="match status" value="1"/>
</dbReference>
<evidence type="ECO:0000256" key="4">
    <source>
        <dbReference type="ARBA" id="ARBA00022553"/>
    </source>
</evidence>
<name>A0A7Y9TLU5_9BACT</name>
<dbReference type="EC" id="2.7.13.3" evidence="3"/>
<dbReference type="InterPro" id="IPR005467">
    <property type="entry name" value="His_kinase_dom"/>
</dbReference>
<evidence type="ECO:0000256" key="10">
    <source>
        <dbReference type="SAM" id="Phobius"/>
    </source>
</evidence>
<dbReference type="PANTHER" id="PTHR45436">
    <property type="entry name" value="SENSOR HISTIDINE KINASE YKOH"/>
    <property type="match status" value="1"/>
</dbReference>
<dbReference type="InterPro" id="IPR003661">
    <property type="entry name" value="HisK_dim/P_dom"/>
</dbReference>
<comment type="subcellular location">
    <subcellularLocation>
        <location evidence="2">Membrane</location>
    </subcellularLocation>
</comment>
<dbReference type="SUPFAM" id="SSF47384">
    <property type="entry name" value="Homodimeric domain of signal transducing histidine kinase"/>
    <property type="match status" value="1"/>
</dbReference>
<keyword evidence="13" id="KW-1185">Reference proteome</keyword>
<evidence type="ECO:0000256" key="8">
    <source>
        <dbReference type="ARBA" id="ARBA00022989"/>
    </source>
</evidence>
<dbReference type="PANTHER" id="PTHR45436:SF5">
    <property type="entry name" value="SENSOR HISTIDINE KINASE TRCS"/>
    <property type="match status" value="1"/>
</dbReference>
<organism evidence="12 13">
    <name type="scientific">Granulicella arctica</name>
    <dbReference type="NCBI Taxonomy" id="940613"/>
    <lineage>
        <taxon>Bacteria</taxon>
        <taxon>Pseudomonadati</taxon>
        <taxon>Acidobacteriota</taxon>
        <taxon>Terriglobia</taxon>
        <taxon>Terriglobales</taxon>
        <taxon>Acidobacteriaceae</taxon>
        <taxon>Granulicella</taxon>
    </lineage>
</organism>
<evidence type="ECO:0000256" key="7">
    <source>
        <dbReference type="ARBA" id="ARBA00022777"/>
    </source>
</evidence>
<dbReference type="InterPro" id="IPR036890">
    <property type="entry name" value="HATPase_C_sf"/>
</dbReference>
<dbReference type="CDD" id="cd00082">
    <property type="entry name" value="HisKA"/>
    <property type="match status" value="1"/>
</dbReference>
<dbReference type="GO" id="GO:0005886">
    <property type="term" value="C:plasma membrane"/>
    <property type="evidence" value="ECO:0007669"/>
    <property type="project" value="TreeGrafter"/>
</dbReference>
<keyword evidence="6 10" id="KW-0812">Transmembrane</keyword>
<gene>
    <name evidence="12" type="ORF">HDF17_002792</name>
</gene>
<dbReference type="InterPro" id="IPR050428">
    <property type="entry name" value="TCS_sensor_his_kinase"/>
</dbReference>
<evidence type="ECO:0000256" key="5">
    <source>
        <dbReference type="ARBA" id="ARBA00022679"/>
    </source>
</evidence>
<dbReference type="RefSeq" id="WP_179491893.1">
    <property type="nucleotide sequence ID" value="NZ_JACCCW010000002.1"/>
</dbReference>
<evidence type="ECO:0000256" key="1">
    <source>
        <dbReference type="ARBA" id="ARBA00000085"/>
    </source>
</evidence>
<dbReference type="SMART" id="SM00388">
    <property type="entry name" value="HisKA"/>
    <property type="match status" value="1"/>
</dbReference>
<evidence type="ECO:0000256" key="6">
    <source>
        <dbReference type="ARBA" id="ARBA00022692"/>
    </source>
</evidence>
<dbReference type="SMART" id="SM00387">
    <property type="entry name" value="HATPase_c"/>
    <property type="match status" value="1"/>
</dbReference>
<dbReference type="InterPro" id="IPR003594">
    <property type="entry name" value="HATPase_dom"/>
</dbReference>
<dbReference type="InterPro" id="IPR036097">
    <property type="entry name" value="HisK_dim/P_sf"/>
</dbReference>
<dbReference type="AlphaFoldDB" id="A0A7Y9TLU5"/>
<dbReference type="InterPro" id="IPR004358">
    <property type="entry name" value="Sig_transdc_His_kin-like_C"/>
</dbReference>
<dbReference type="FunFam" id="3.30.565.10:FF:000006">
    <property type="entry name" value="Sensor histidine kinase WalK"/>
    <property type="match status" value="1"/>
</dbReference>
<proteinExistence type="predicted"/>
<sequence>MKPYSITRRVVSLVLVVELIAAIGVTAFAFFYERHSHFRAFDISLRGRADTVMGAVEDADDAKLGVMLDKTDLKMPRKDVYAVREEGGQELGQSPNWSPSSENWEGEAGYFLLKVNGRSYRGIRLRGVRVVDPMVGNVRHSLTVLYASPTKEVWEGVFGAVQVFALANGLLVLLTALLVPLLVRRSMNPLHSLAVEAGGVTATAWQFAPKDDVREVAELRPLVDAMEGVIRRLEKSFTQQRQFVGDAAHELKTAVAVVKSSIQLLELRAKTTLEYESGLKRCYADCLRMEDLAQKMLMMARVEEAGKSEPTERTDLAAAVHAAVAELAPFAALRSVEFVATGEAGANVGIDSAMLRSLLVNLLTNAVQHSPAASEVRVGVACDGATVELLVEDFGEGIAAEVLPFVFDRFYRGDPSRSRKTGGTGLGLAICKTIVERARGSIRIESVRGSGTKVLVTLPVFGQI</sequence>